<gene>
    <name evidence="5" type="primary">flgG_14</name>
    <name evidence="5" type="ORF">SDC9_54608</name>
</gene>
<dbReference type="NCBIfam" id="TIGR03506">
    <property type="entry name" value="FlgEFG_subfam"/>
    <property type="match status" value="1"/>
</dbReference>
<dbReference type="AlphaFoldDB" id="A0A644WWK1"/>
<dbReference type="PANTHER" id="PTHR30435">
    <property type="entry name" value="FLAGELLAR PROTEIN"/>
    <property type="match status" value="1"/>
</dbReference>
<dbReference type="InterPro" id="IPR037925">
    <property type="entry name" value="FlgE/F/G-like"/>
</dbReference>
<dbReference type="SUPFAM" id="SSF117143">
    <property type="entry name" value="Flagellar hook protein flgE"/>
    <property type="match status" value="1"/>
</dbReference>
<accession>A0A644WWK1</accession>
<dbReference type="InterPro" id="IPR053967">
    <property type="entry name" value="LlgE_F_G-like_D1"/>
</dbReference>
<evidence type="ECO:0000259" key="4">
    <source>
        <dbReference type="Pfam" id="PF22692"/>
    </source>
</evidence>
<feature type="domain" description="Flagellar basal body rod protein N-terminal" evidence="2">
    <location>
        <begin position="5"/>
        <end position="35"/>
    </location>
</feature>
<keyword evidence="5" id="KW-0969">Cilium</keyword>
<protein>
    <submittedName>
        <fullName evidence="5">Flagellar basal-body rod protein FlgG</fullName>
    </submittedName>
</protein>
<keyword evidence="5" id="KW-0282">Flagellum</keyword>
<proteinExistence type="inferred from homology"/>
<evidence type="ECO:0000259" key="3">
    <source>
        <dbReference type="Pfam" id="PF06429"/>
    </source>
</evidence>
<dbReference type="InterPro" id="IPR010930">
    <property type="entry name" value="Flg_bb/hook_C_dom"/>
</dbReference>
<dbReference type="InterPro" id="IPR020013">
    <property type="entry name" value="Flagellar_FlgE/F/G"/>
</dbReference>
<reference evidence="5" key="1">
    <citation type="submission" date="2019-08" db="EMBL/GenBank/DDBJ databases">
        <authorList>
            <person name="Kucharzyk K."/>
            <person name="Murdoch R.W."/>
            <person name="Higgins S."/>
            <person name="Loffler F."/>
        </authorList>
    </citation>
    <scope>NUCLEOTIDE SEQUENCE</scope>
</reference>
<name>A0A644WWK1_9ZZZZ</name>
<dbReference type="InterPro" id="IPR019776">
    <property type="entry name" value="Flagellar_basal_body_rod_CS"/>
</dbReference>
<feature type="domain" description="Flagellar basal-body/hook protein C-terminal" evidence="3">
    <location>
        <begin position="204"/>
        <end position="243"/>
    </location>
</feature>
<keyword evidence="5" id="KW-0966">Cell projection</keyword>
<dbReference type="PANTHER" id="PTHR30435:SF19">
    <property type="entry name" value="FLAGELLAR BASAL-BODY ROD PROTEIN FLGG"/>
    <property type="match status" value="1"/>
</dbReference>
<organism evidence="5">
    <name type="scientific">bioreactor metagenome</name>
    <dbReference type="NCBI Taxonomy" id="1076179"/>
    <lineage>
        <taxon>unclassified sequences</taxon>
        <taxon>metagenomes</taxon>
        <taxon>ecological metagenomes</taxon>
    </lineage>
</organism>
<dbReference type="Pfam" id="PF06429">
    <property type="entry name" value="Flg_bbr_C"/>
    <property type="match status" value="1"/>
</dbReference>
<comment type="similarity">
    <text evidence="1">Belongs to the flagella basal body rod proteins family.</text>
</comment>
<dbReference type="GO" id="GO:0071978">
    <property type="term" value="P:bacterial-type flagellum-dependent swarming motility"/>
    <property type="evidence" value="ECO:0007669"/>
    <property type="project" value="TreeGrafter"/>
</dbReference>
<feature type="domain" description="Flagellar hook protein FlgE/F/G-like D1" evidence="4">
    <location>
        <begin position="94"/>
        <end position="157"/>
    </location>
</feature>
<evidence type="ECO:0000256" key="1">
    <source>
        <dbReference type="ARBA" id="ARBA00009677"/>
    </source>
</evidence>
<dbReference type="Pfam" id="PF00460">
    <property type="entry name" value="Flg_bb_rod"/>
    <property type="match status" value="1"/>
</dbReference>
<evidence type="ECO:0000259" key="2">
    <source>
        <dbReference type="Pfam" id="PF00460"/>
    </source>
</evidence>
<sequence>MFKGFYNLTSGMLSQGKRLDVISNNMANVATAGYKSDTYVDSTFREYMVSRVGNKDKSNSAEIGPASYILAPGRLYTDYTQGVLEETGMPLDFAIQGDGFFAVQTGDGVAYTRSGSFALDDEGYLCLPDGSRVLDPDGKEIPLNTDKIKADASGAIYTESGQFLGQLGVYSFNDNTQLQRNAQGYFTGGGAQAAAGVTVRWKAQEQSNIDLIQQMTGMITAQRAFQSAAEVSKMYDQLMTKAATNLGNV</sequence>
<comment type="caution">
    <text evidence="5">The sequence shown here is derived from an EMBL/GenBank/DDBJ whole genome shotgun (WGS) entry which is preliminary data.</text>
</comment>
<dbReference type="GO" id="GO:0009288">
    <property type="term" value="C:bacterial-type flagellum"/>
    <property type="evidence" value="ECO:0007669"/>
    <property type="project" value="TreeGrafter"/>
</dbReference>
<evidence type="ECO:0000313" key="5">
    <source>
        <dbReference type="EMBL" id="MPM08296.1"/>
    </source>
</evidence>
<dbReference type="PROSITE" id="PS00588">
    <property type="entry name" value="FLAGELLA_BB_ROD"/>
    <property type="match status" value="1"/>
</dbReference>
<dbReference type="InterPro" id="IPR001444">
    <property type="entry name" value="Flag_bb_rod_N"/>
</dbReference>
<dbReference type="Pfam" id="PF22692">
    <property type="entry name" value="LlgE_F_G_D1"/>
    <property type="match status" value="1"/>
</dbReference>
<dbReference type="EMBL" id="VSSQ01001435">
    <property type="protein sequence ID" value="MPM08296.1"/>
    <property type="molecule type" value="Genomic_DNA"/>
</dbReference>